<evidence type="ECO:0000313" key="2">
    <source>
        <dbReference type="Proteomes" id="UP000217696"/>
    </source>
</evidence>
<proteinExistence type="predicted"/>
<accession>A0A0U4NHA1</accession>
<gene>
    <name evidence="1" type="ORF">CB4_02290</name>
</gene>
<dbReference type="Proteomes" id="UP000217696">
    <property type="component" value="Chromosome"/>
</dbReference>
<reference evidence="1 2" key="1">
    <citation type="submission" date="2015-12" db="EMBL/GenBank/DDBJ databases">
        <title>Genome sequence of Aneurinibacillus soli.</title>
        <authorList>
            <person name="Lee J.S."/>
            <person name="Lee K.C."/>
            <person name="Kim K.K."/>
            <person name="Lee B.W."/>
        </authorList>
    </citation>
    <scope>NUCLEOTIDE SEQUENCE [LARGE SCALE GENOMIC DNA]</scope>
    <source>
        <strain evidence="1 2">CB4</strain>
    </source>
</reference>
<dbReference type="KEGG" id="asoc:CB4_02290"/>
<sequence length="202" mass="24088">MEFILTDATEFAHKCKARTSYEQKELAFTLFRHIFDFGKYSFFDAKNDCRGILAGEHFLYHFMFDPEHDMYYELPTPYFYELLIFRTRIGEYELLAREIERIINSVREAIQKSSNRLNEWHIRNVYVLGLINDQIELEVRLDQYSSSPVIVQVDAQELLRMRVIRRKTSFKKAGEWLNTIQGKRLVLHALKKSFDWASEAAK</sequence>
<evidence type="ECO:0000313" key="1">
    <source>
        <dbReference type="EMBL" id="BAU28116.1"/>
    </source>
</evidence>
<protein>
    <submittedName>
        <fullName evidence="1">Uncharacterized protein</fullName>
    </submittedName>
</protein>
<keyword evidence="2" id="KW-1185">Reference proteome</keyword>
<organism evidence="1 2">
    <name type="scientific">Aneurinibacillus soli</name>
    <dbReference type="NCBI Taxonomy" id="1500254"/>
    <lineage>
        <taxon>Bacteria</taxon>
        <taxon>Bacillati</taxon>
        <taxon>Bacillota</taxon>
        <taxon>Bacilli</taxon>
        <taxon>Bacillales</taxon>
        <taxon>Paenibacillaceae</taxon>
        <taxon>Aneurinibacillus group</taxon>
        <taxon>Aneurinibacillus</taxon>
    </lineage>
</organism>
<dbReference type="AlphaFoldDB" id="A0A0U4NHA1"/>
<dbReference type="EMBL" id="AP017312">
    <property type="protein sequence ID" value="BAU28116.1"/>
    <property type="molecule type" value="Genomic_DNA"/>
</dbReference>
<name>A0A0U4NHA1_9BACL</name>
<dbReference type="RefSeq" id="WP_096465902.1">
    <property type="nucleotide sequence ID" value="NZ_AP017312.1"/>
</dbReference>